<keyword evidence="4" id="KW-1185">Reference proteome</keyword>
<dbReference type="Proteomes" id="UP000597301">
    <property type="component" value="Unassembled WGS sequence"/>
</dbReference>
<feature type="domain" description="GmrSD restriction endonucleases N-terminal" evidence="1">
    <location>
        <begin position="16"/>
        <end position="236"/>
    </location>
</feature>
<dbReference type="Pfam" id="PF03235">
    <property type="entry name" value="GmrSD_N"/>
    <property type="match status" value="1"/>
</dbReference>
<dbReference type="RefSeq" id="WP_188638085.1">
    <property type="nucleotide sequence ID" value="NZ_BMHM01000001.1"/>
</dbReference>
<organism evidence="3 4">
    <name type="scientific">Vreelandella lutescens</name>
    <dbReference type="NCBI Taxonomy" id="1602943"/>
    <lineage>
        <taxon>Bacteria</taxon>
        <taxon>Pseudomonadati</taxon>
        <taxon>Pseudomonadota</taxon>
        <taxon>Gammaproteobacteria</taxon>
        <taxon>Oceanospirillales</taxon>
        <taxon>Halomonadaceae</taxon>
        <taxon>Vreelandella</taxon>
    </lineage>
</organism>
<dbReference type="Pfam" id="PF07510">
    <property type="entry name" value="GmrSD_C"/>
    <property type="match status" value="1"/>
</dbReference>
<name>A0ABQ1NNA6_9GAMM</name>
<sequence length="600" mass="68111">MIKSVYNYPVSTLLDIESGVVYAIPRYQREYTWGRAQWDALFDDLLDNEPHYFLGSIICINQSQDALTVQSLELVDGQQRMTTLSLLLSAVYHRYSALPDLGMDQQIELYNLKHKLVLKKKPDQPRLIPQVQNNNQQDYFSILGQVGILSDVEAVANAGNRRVMKAFRHFLSRIELYLEHATDPVASLQAMLEKVNTATLVKIEVAGHSDAYTLFESLNNRGVPLTAIDLIKNKLLAVLESKDPGSIDKHYNRWKKVLDALGDDYAVQERFFRQYYNAFKPDLKDTVSVPVATKSNLMQVYEKLIAHDAEGFLQSMIRLSDHYAQIIGYRAVPEQPKLSSLLLSLDRIQGAAGYLLLLVLFERQSTLQLKQEHLEQVVNFLIAFFVRRNTTDLPPTRDLTRIFMDVTEAIMVLSGDAVVSHIKQCLAVESANDAQFEKSLKGPVYEDNKAVCRFVLCALEENRMTRETQVDLWALKGKQYLWTIEHIFPQGENIPASWVQMIADGDTTLAEQYRQTYAHCLGNLTISGYNSALGNKSFAEKQSRADSQGRQVGYNNGLYLNQSLAGESSWTIEKLKARTESLVREVMETYPLQGLMTDGR</sequence>
<dbReference type="PANTHER" id="PTHR35149:SF1">
    <property type="entry name" value="DUF5655 DOMAIN-CONTAINING PROTEIN"/>
    <property type="match status" value="1"/>
</dbReference>
<protein>
    <recommendedName>
        <fullName evidence="5">DUF262 domain-containing protein</fullName>
    </recommendedName>
</protein>
<proteinExistence type="predicted"/>
<evidence type="ECO:0008006" key="5">
    <source>
        <dbReference type="Google" id="ProtNLM"/>
    </source>
</evidence>
<evidence type="ECO:0000259" key="1">
    <source>
        <dbReference type="Pfam" id="PF03235"/>
    </source>
</evidence>
<dbReference type="InterPro" id="IPR004919">
    <property type="entry name" value="GmrSD_N"/>
</dbReference>
<evidence type="ECO:0000313" key="4">
    <source>
        <dbReference type="Proteomes" id="UP000597301"/>
    </source>
</evidence>
<dbReference type="InterPro" id="IPR011089">
    <property type="entry name" value="GmrSD_C"/>
</dbReference>
<gene>
    <name evidence="3" type="ORF">GCM10011382_06700</name>
</gene>
<accession>A0ABQ1NNA6</accession>
<dbReference type="EMBL" id="BMHM01000001">
    <property type="protein sequence ID" value="GGC79377.1"/>
    <property type="molecule type" value="Genomic_DNA"/>
</dbReference>
<dbReference type="PANTHER" id="PTHR35149">
    <property type="entry name" value="SLL5132 PROTEIN"/>
    <property type="match status" value="1"/>
</dbReference>
<feature type="domain" description="GmrSD restriction endonucleases C-terminal" evidence="2">
    <location>
        <begin position="433"/>
        <end position="584"/>
    </location>
</feature>
<evidence type="ECO:0000313" key="3">
    <source>
        <dbReference type="EMBL" id="GGC79377.1"/>
    </source>
</evidence>
<reference evidence="4" key="1">
    <citation type="journal article" date="2019" name="Int. J. Syst. Evol. Microbiol.">
        <title>The Global Catalogue of Microorganisms (GCM) 10K type strain sequencing project: providing services to taxonomists for standard genome sequencing and annotation.</title>
        <authorList>
            <consortium name="The Broad Institute Genomics Platform"/>
            <consortium name="The Broad Institute Genome Sequencing Center for Infectious Disease"/>
            <person name="Wu L."/>
            <person name="Ma J."/>
        </authorList>
    </citation>
    <scope>NUCLEOTIDE SEQUENCE [LARGE SCALE GENOMIC DNA]</scope>
    <source>
        <strain evidence="4">CGMCC 1.15122</strain>
    </source>
</reference>
<comment type="caution">
    <text evidence="3">The sequence shown here is derived from an EMBL/GenBank/DDBJ whole genome shotgun (WGS) entry which is preliminary data.</text>
</comment>
<evidence type="ECO:0000259" key="2">
    <source>
        <dbReference type="Pfam" id="PF07510"/>
    </source>
</evidence>